<evidence type="ECO:0000313" key="6">
    <source>
        <dbReference type="EMBL" id="KAJ6643656.1"/>
    </source>
</evidence>
<feature type="compositionally biased region" description="Basic and acidic residues" evidence="5">
    <location>
        <begin position="181"/>
        <end position="201"/>
    </location>
</feature>
<dbReference type="PANTHER" id="PTHR13183">
    <property type="entry name" value="AXONEMAL INNER ARM DYNEIN LIGHT CHAIN 28"/>
    <property type="match status" value="1"/>
</dbReference>
<evidence type="ECO:0000256" key="3">
    <source>
        <dbReference type="ARBA" id="ARBA00023175"/>
    </source>
</evidence>
<evidence type="ECO:0000256" key="4">
    <source>
        <dbReference type="ARBA" id="ARBA00038114"/>
    </source>
</evidence>
<evidence type="ECO:0000256" key="2">
    <source>
        <dbReference type="ARBA" id="ARBA00023054"/>
    </source>
</evidence>
<dbReference type="InterPro" id="IPR019347">
    <property type="entry name" value="Axonemal_dynein_light_chain"/>
</dbReference>
<dbReference type="OrthoDB" id="273640at2759"/>
<comment type="similarity">
    <text evidence="4">Belongs to the inner dynein arm light chain family.</text>
</comment>
<evidence type="ECO:0000313" key="7">
    <source>
        <dbReference type="Proteomes" id="UP001151699"/>
    </source>
</evidence>
<sequence>MQLEKQQGSKTSSVLLKIGLCKSEGLNNIFLQFGTRLQLYYTLQASKLEKREVSSVPATRLDVTNLQELLDARLQQTQARDTGICSVRRDLYRQCFDEIIRQVTINCAERGFLLSRIRDEIAMSIDAYETLYCSSAAFGIRKALQAEEGKEELYEKLKESKNQCESLKQEITEMQLSFDQIQRRNEEEKESEERKHTEEVTFLKKTNAQLKSQLEGIIAPKK</sequence>
<keyword evidence="1" id="KW-0243">Dynein</keyword>
<dbReference type="GO" id="GO:0045504">
    <property type="term" value="F:dynein heavy chain binding"/>
    <property type="evidence" value="ECO:0007669"/>
    <property type="project" value="TreeGrafter"/>
</dbReference>
<reference evidence="6" key="1">
    <citation type="submission" date="2022-07" db="EMBL/GenBank/DDBJ databases">
        <authorList>
            <person name="Trinca V."/>
            <person name="Uliana J.V.C."/>
            <person name="Torres T.T."/>
            <person name="Ward R.J."/>
            <person name="Monesi N."/>
        </authorList>
    </citation>
    <scope>NUCLEOTIDE SEQUENCE</scope>
    <source>
        <strain evidence="6">HSMRA1968</strain>
        <tissue evidence="6">Whole embryos</tissue>
    </source>
</reference>
<dbReference type="EMBL" id="WJQU01000002">
    <property type="protein sequence ID" value="KAJ6643656.1"/>
    <property type="molecule type" value="Genomic_DNA"/>
</dbReference>
<comment type="caution">
    <text evidence="6">The sequence shown here is derived from an EMBL/GenBank/DDBJ whole genome shotgun (WGS) entry which is preliminary data.</text>
</comment>
<dbReference type="GO" id="GO:0030286">
    <property type="term" value="C:dynein complex"/>
    <property type="evidence" value="ECO:0007669"/>
    <property type="project" value="UniProtKB-KW"/>
</dbReference>
<dbReference type="Proteomes" id="UP001151699">
    <property type="component" value="Chromosome B"/>
</dbReference>
<proteinExistence type="inferred from homology"/>
<keyword evidence="2" id="KW-0175">Coiled coil</keyword>
<dbReference type="PANTHER" id="PTHR13183:SF0">
    <property type="entry name" value="AXONEMAL DYNEIN LIGHT INTERMEDIATE POLYPEPTIDE 1"/>
    <property type="match status" value="1"/>
</dbReference>
<feature type="region of interest" description="Disordered" evidence="5">
    <location>
        <begin position="178"/>
        <end position="201"/>
    </location>
</feature>
<dbReference type="AlphaFoldDB" id="A0A9Q0N688"/>
<gene>
    <name evidence="6" type="primary">Dnali1_1</name>
    <name evidence="6" type="ORF">Bhyg_08620</name>
</gene>
<keyword evidence="7" id="KW-1185">Reference proteome</keyword>
<protein>
    <submittedName>
        <fullName evidence="6">Inner dynein arm light chain, axonemal</fullName>
    </submittedName>
</protein>
<accession>A0A9Q0N688</accession>
<dbReference type="GO" id="GO:0097546">
    <property type="term" value="C:ciliary base"/>
    <property type="evidence" value="ECO:0007669"/>
    <property type="project" value="TreeGrafter"/>
</dbReference>
<dbReference type="GO" id="GO:0005930">
    <property type="term" value="C:axoneme"/>
    <property type="evidence" value="ECO:0007669"/>
    <property type="project" value="TreeGrafter"/>
</dbReference>
<evidence type="ECO:0000256" key="1">
    <source>
        <dbReference type="ARBA" id="ARBA00023017"/>
    </source>
</evidence>
<name>A0A9Q0N688_9DIPT</name>
<organism evidence="6 7">
    <name type="scientific">Pseudolycoriella hygida</name>
    <dbReference type="NCBI Taxonomy" id="35572"/>
    <lineage>
        <taxon>Eukaryota</taxon>
        <taxon>Metazoa</taxon>
        <taxon>Ecdysozoa</taxon>
        <taxon>Arthropoda</taxon>
        <taxon>Hexapoda</taxon>
        <taxon>Insecta</taxon>
        <taxon>Pterygota</taxon>
        <taxon>Neoptera</taxon>
        <taxon>Endopterygota</taxon>
        <taxon>Diptera</taxon>
        <taxon>Nematocera</taxon>
        <taxon>Sciaroidea</taxon>
        <taxon>Sciaridae</taxon>
        <taxon>Pseudolycoriella</taxon>
    </lineage>
</organism>
<dbReference type="Pfam" id="PF10211">
    <property type="entry name" value="Ax_dynein_light"/>
    <property type="match status" value="1"/>
</dbReference>
<evidence type="ECO:0000256" key="5">
    <source>
        <dbReference type="SAM" id="MobiDB-lite"/>
    </source>
</evidence>
<keyword evidence="3" id="KW-0505">Motor protein</keyword>